<keyword evidence="3" id="KW-1185">Reference proteome</keyword>
<dbReference type="NCBIfam" id="TIGR02605">
    <property type="entry name" value="CxxC_CxxC_SSSS"/>
    <property type="match status" value="1"/>
</dbReference>
<accession>A0A5K8A4S4</accession>
<evidence type="ECO:0000313" key="2">
    <source>
        <dbReference type="EMBL" id="BBO87344.1"/>
    </source>
</evidence>
<dbReference type="SMART" id="SM00834">
    <property type="entry name" value="CxxC_CXXC_SSSS"/>
    <property type="match status" value="1"/>
</dbReference>
<feature type="domain" description="Putative regulatory protein FmdB zinc ribbon" evidence="1">
    <location>
        <begin position="1"/>
        <end position="42"/>
    </location>
</feature>
<evidence type="ECO:0000313" key="3">
    <source>
        <dbReference type="Proteomes" id="UP000422108"/>
    </source>
</evidence>
<proteinExistence type="predicted"/>
<dbReference type="RefSeq" id="WP_155308812.1">
    <property type="nucleotide sequence ID" value="NZ_AP021879.1"/>
</dbReference>
<sequence>MPIFEYQCKACCHQFEQLVFSSDEEMPVCPVCQCADVQKLMSVGSVRPNGIPTGSGGFAPPACKPSAGG</sequence>
<dbReference type="EMBL" id="AP021879">
    <property type="protein sequence ID" value="BBO87344.1"/>
    <property type="molecule type" value="Genomic_DNA"/>
</dbReference>
<dbReference type="AlphaFoldDB" id="A0A5K8A4S4"/>
<gene>
    <name evidence="2" type="ORF">DSCOOX_05240</name>
</gene>
<dbReference type="Proteomes" id="UP000422108">
    <property type="component" value="Chromosome"/>
</dbReference>
<protein>
    <recommendedName>
        <fullName evidence="1">Putative regulatory protein FmdB zinc ribbon domain-containing protein</fullName>
    </recommendedName>
</protein>
<evidence type="ECO:0000259" key="1">
    <source>
        <dbReference type="SMART" id="SM00834"/>
    </source>
</evidence>
<name>A0A5K8A4S4_9BACT</name>
<dbReference type="Pfam" id="PF09723">
    <property type="entry name" value="Zn_ribbon_8"/>
    <property type="match status" value="1"/>
</dbReference>
<reference evidence="2 3" key="1">
    <citation type="submission" date="2019-11" db="EMBL/GenBank/DDBJ databases">
        <title>Comparative genomics of hydrocarbon-degrading Desulfosarcina strains.</title>
        <authorList>
            <person name="Watanabe M."/>
            <person name="Kojima H."/>
            <person name="Fukui M."/>
        </authorList>
    </citation>
    <scope>NUCLEOTIDE SEQUENCE [LARGE SCALE GENOMIC DNA]</scope>
    <source>
        <strain evidence="3">oXyS1</strain>
    </source>
</reference>
<organism evidence="2 3">
    <name type="scientific">Desulfosarcina ovata subsp. ovata</name>
    <dbReference type="NCBI Taxonomy" id="2752305"/>
    <lineage>
        <taxon>Bacteria</taxon>
        <taxon>Pseudomonadati</taxon>
        <taxon>Thermodesulfobacteriota</taxon>
        <taxon>Desulfobacteria</taxon>
        <taxon>Desulfobacterales</taxon>
        <taxon>Desulfosarcinaceae</taxon>
        <taxon>Desulfosarcina</taxon>
    </lineage>
</organism>
<dbReference type="InterPro" id="IPR013429">
    <property type="entry name" value="Regulatory_FmdB_Zinc_ribbon"/>
</dbReference>